<organism evidence="3 4">
    <name type="scientific">Mumia flava</name>
    <dbReference type="NCBI Taxonomy" id="1348852"/>
    <lineage>
        <taxon>Bacteria</taxon>
        <taxon>Bacillati</taxon>
        <taxon>Actinomycetota</taxon>
        <taxon>Actinomycetes</taxon>
        <taxon>Propionibacteriales</taxon>
        <taxon>Nocardioidaceae</taxon>
        <taxon>Mumia</taxon>
    </lineage>
</organism>
<accession>A0A2M9B6J8</accession>
<evidence type="ECO:0000259" key="2">
    <source>
        <dbReference type="Pfam" id="PF13400"/>
    </source>
</evidence>
<keyword evidence="1" id="KW-0812">Transmembrane</keyword>
<dbReference type="RefSeq" id="WP_100415223.1">
    <property type="nucleotide sequence ID" value="NZ_PGEZ01000002.1"/>
</dbReference>
<gene>
    <name evidence="3" type="ORF">CLV56_3060</name>
</gene>
<keyword evidence="1" id="KW-0472">Membrane</keyword>
<dbReference type="Pfam" id="PF13400">
    <property type="entry name" value="Tad"/>
    <property type="match status" value="1"/>
</dbReference>
<reference evidence="3 4" key="1">
    <citation type="submission" date="2017-11" db="EMBL/GenBank/DDBJ databases">
        <title>Genomic Encyclopedia of Archaeal and Bacterial Type Strains, Phase II (KMG-II): From Individual Species to Whole Genera.</title>
        <authorList>
            <person name="Goeker M."/>
        </authorList>
    </citation>
    <scope>NUCLEOTIDE SEQUENCE [LARGE SCALE GENOMIC DNA]</scope>
    <source>
        <strain evidence="3 4">DSM 27763</strain>
    </source>
</reference>
<feature type="transmembrane region" description="Helical" evidence="1">
    <location>
        <begin position="31"/>
        <end position="50"/>
    </location>
</feature>
<evidence type="ECO:0000256" key="1">
    <source>
        <dbReference type="SAM" id="Phobius"/>
    </source>
</evidence>
<dbReference type="OrthoDB" id="3823775at2"/>
<dbReference type="EMBL" id="PGEZ01000002">
    <property type="protein sequence ID" value="PJJ53570.1"/>
    <property type="molecule type" value="Genomic_DNA"/>
</dbReference>
<evidence type="ECO:0000313" key="4">
    <source>
        <dbReference type="Proteomes" id="UP000230842"/>
    </source>
</evidence>
<dbReference type="AlphaFoldDB" id="A0A2M9B6J8"/>
<name>A0A2M9B6J8_9ACTN</name>
<sequence>MIVPLGRSLRASPSALRVRLAARGESERGSAAVFVVGMSIVLLVAAGLAIDGGLALNARMRVADDAEQAARVGADSLDIDRLRADGTIVIDVGLARQRAASYLTQRGYAPGQYAVSVAPAGAEVEVSVEDTTDTALLGLVNIDTFDVRAAASAEPATGPD</sequence>
<dbReference type="InterPro" id="IPR028087">
    <property type="entry name" value="Tad_N"/>
</dbReference>
<protein>
    <submittedName>
        <fullName evidence="3">Putative Flp pilus-assembly TadE/G-like protein</fullName>
    </submittedName>
</protein>
<feature type="domain" description="Putative Flp pilus-assembly TadG-like N-terminal" evidence="2">
    <location>
        <begin position="29"/>
        <end position="75"/>
    </location>
</feature>
<comment type="caution">
    <text evidence="3">The sequence shown here is derived from an EMBL/GenBank/DDBJ whole genome shotgun (WGS) entry which is preliminary data.</text>
</comment>
<evidence type="ECO:0000313" key="3">
    <source>
        <dbReference type="EMBL" id="PJJ53570.1"/>
    </source>
</evidence>
<proteinExistence type="predicted"/>
<dbReference type="Proteomes" id="UP000230842">
    <property type="component" value="Unassembled WGS sequence"/>
</dbReference>
<keyword evidence="1" id="KW-1133">Transmembrane helix</keyword>
<keyword evidence="4" id="KW-1185">Reference proteome</keyword>